<evidence type="ECO:0000256" key="3">
    <source>
        <dbReference type="ARBA" id="ARBA00023139"/>
    </source>
</evidence>
<dbReference type="SUPFAM" id="SSF141488">
    <property type="entry name" value="YdhA-like"/>
    <property type="match status" value="1"/>
</dbReference>
<accession>A0A1T4TUQ5</accession>
<feature type="domain" description="C-type lysozyme inhibitor" evidence="6">
    <location>
        <begin position="25"/>
        <end position="88"/>
    </location>
</feature>
<evidence type="ECO:0000256" key="2">
    <source>
        <dbReference type="ARBA" id="ARBA00023136"/>
    </source>
</evidence>
<evidence type="ECO:0000259" key="6">
    <source>
        <dbReference type="Pfam" id="PF09864"/>
    </source>
</evidence>
<feature type="signal peptide" evidence="5">
    <location>
        <begin position="1"/>
        <end position="26"/>
    </location>
</feature>
<dbReference type="Pfam" id="PF09864">
    <property type="entry name" value="MliC"/>
    <property type="match status" value="1"/>
</dbReference>
<dbReference type="PROSITE" id="PS51257">
    <property type="entry name" value="PROKAR_LIPOPROTEIN"/>
    <property type="match status" value="1"/>
</dbReference>
<dbReference type="Proteomes" id="UP000190162">
    <property type="component" value="Unassembled WGS sequence"/>
</dbReference>
<dbReference type="RefSeq" id="WP_078750719.1">
    <property type="nucleotide sequence ID" value="NZ_FUXU01000001.1"/>
</dbReference>
<protein>
    <submittedName>
        <fullName evidence="7">Membrane-bound inhibitor of C-type lysozyme</fullName>
    </submittedName>
</protein>
<evidence type="ECO:0000256" key="5">
    <source>
        <dbReference type="SAM" id="SignalP"/>
    </source>
</evidence>
<evidence type="ECO:0000256" key="1">
    <source>
        <dbReference type="ARBA" id="ARBA00022729"/>
    </source>
</evidence>
<keyword evidence="4" id="KW-0449">Lipoprotein</keyword>
<reference evidence="8" key="1">
    <citation type="submission" date="2017-02" db="EMBL/GenBank/DDBJ databases">
        <authorList>
            <person name="Varghese N."/>
            <person name="Submissions S."/>
        </authorList>
    </citation>
    <scope>NUCLEOTIDE SEQUENCE [LARGE SCALE GENOMIC DNA]</scope>
    <source>
        <strain evidence="8">DSM 22720</strain>
    </source>
</reference>
<dbReference type="InterPro" id="IPR036328">
    <property type="entry name" value="MliC_sf"/>
</dbReference>
<dbReference type="OrthoDB" id="5816227at2"/>
<gene>
    <name evidence="7" type="ORF">SAMN02745132_00154</name>
</gene>
<evidence type="ECO:0000256" key="4">
    <source>
        <dbReference type="ARBA" id="ARBA00023288"/>
    </source>
</evidence>
<keyword evidence="3" id="KW-0564">Palmitate</keyword>
<proteinExistence type="predicted"/>
<keyword evidence="1 5" id="KW-0732">Signal</keyword>
<dbReference type="InterPro" id="IPR018660">
    <property type="entry name" value="MliC"/>
</dbReference>
<keyword evidence="8" id="KW-1185">Reference proteome</keyword>
<dbReference type="EMBL" id="FUXU01000001">
    <property type="protein sequence ID" value="SKA43939.1"/>
    <property type="molecule type" value="Genomic_DNA"/>
</dbReference>
<dbReference type="Gene3D" id="2.40.128.200">
    <property type="match status" value="1"/>
</dbReference>
<keyword evidence="2" id="KW-0472">Membrane</keyword>
<organism evidence="7 8">
    <name type="scientific">Enterovibrio nigricans DSM 22720</name>
    <dbReference type="NCBI Taxonomy" id="1121868"/>
    <lineage>
        <taxon>Bacteria</taxon>
        <taxon>Pseudomonadati</taxon>
        <taxon>Pseudomonadota</taxon>
        <taxon>Gammaproteobacteria</taxon>
        <taxon>Vibrionales</taxon>
        <taxon>Vibrionaceae</taxon>
        <taxon>Enterovibrio</taxon>
    </lineage>
</organism>
<evidence type="ECO:0000313" key="8">
    <source>
        <dbReference type="Proteomes" id="UP000190162"/>
    </source>
</evidence>
<evidence type="ECO:0000313" key="7">
    <source>
        <dbReference type="EMBL" id="SKA43939.1"/>
    </source>
</evidence>
<sequence>MNKTAVSIVFLFLVAGCSATLPSQYACENDQAFEALLTSESALVRFDGEEKVLPRIRSASGVQYQSDSGNTGLYGKGKEAMLVWGDETLRECLLH</sequence>
<name>A0A1T4TUQ5_9GAMM</name>
<dbReference type="AlphaFoldDB" id="A0A1T4TUQ5"/>
<feature type="chain" id="PRO_5012233644" evidence="5">
    <location>
        <begin position="27"/>
        <end position="95"/>
    </location>
</feature>